<reference evidence="1" key="1">
    <citation type="submission" date="2020-08" db="EMBL/GenBank/DDBJ databases">
        <title>Multicomponent nature underlies the extraordinary mechanical properties of spider dragline silk.</title>
        <authorList>
            <person name="Kono N."/>
            <person name="Nakamura H."/>
            <person name="Mori M."/>
            <person name="Yoshida Y."/>
            <person name="Ohtoshi R."/>
            <person name="Malay A.D."/>
            <person name="Moran D.A.P."/>
            <person name="Tomita M."/>
            <person name="Numata K."/>
            <person name="Arakawa K."/>
        </authorList>
    </citation>
    <scope>NUCLEOTIDE SEQUENCE</scope>
</reference>
<sequence>MTSKKSSALKNEILPLFTTYLLDFALQCELELKETPEKKSEEFTRLRPLLK</sequence>
<gene>
    <name evidence="1" type="ORF">NPIL_2331</name>
    <name evidence="2" type="ORF">NPIL_62961</name>
</gene>
<organism evidence="1 3">
    <name type="scientific">Nephila pilipes</name>
    <name type="common">Giant wood spider</name>
    <name type="synonym">Nephila maculata</name>
    <dbReference type="NCBI Taxonomy" id="299642"/>
    <lineage>
        <taxon>Eukaryota</taxon>
        <taxon>Metazoa</taxon>
        <taxon>Ecdysozoa</taxon>
        <taxon>Arthropoda</taxon>
        <taxon>Chelicerata</taxon>
        <taxon>Arachnida</taxon>
        <taxon>Araneae</taxon>
        <taxon>Araneomorphae</taxon>
        <taxon>Entelegynae</taxon>
        <taxon>Araneoidea</taxon>
        <taxon>Nephilidae</taxon>
        <taxon>Nephila</taxon>
    </lineage>
</organism>
<proteinExistence type="predicted"/>
<name>A0A8X6PHS4_NEPPI</name>
<evidence type="ECO:0000313" key="3">
    <source>
        <dbReference type="Proteomes" id="UP000887013"/>
    </source>
</evidence>
<feature type="non-terminal residue" evidence="1">
    <location>
        <position position="51"/>
    </location>
</feature>
<comment type="caution">
    <text evidence="1">The sequence shown here is derived from an EMBL/GenBank/DDBJ whole genome shotgun (WGS) entry which is preliminary data.</text>
</comment>
<dbReference type="AlphaFoldDB" id="A0A8X6PHS4"/>
<evidence type="ECO:0000313" key="1">
    <source>
        <dbReference type="EMBL" id="GFT64941.1"/>
    </source>
</evidence>
<dbReference type="Proteomes" id="UP000887013">
    <property type="component" value="Unassembled WGS sequence"/>
</dbReference>
<dbReference type="EMBL" id="BMAW01019718">
    <property type="protein sequence ID" value="GFT64941.1"/>
    <property type="molecule type" value="Genomic_DNA"/>
</dbReference>
<accession>A0A8X6PHS4</accession>
<evidence type="ECO:0000313" key="2">
    <source>
        <dbReference type="EMBL" id="GFT93979.1"/>
    </source>
</evidence>
<dbReference type="EMBL" id="BMAW01074866">
    <property type="protein sequence ID" value="GFT93979.1"/>
    <property type="molecule type" value="Genomic_DNA"/>
</dbReference>
<protein>
    <submittedName>
        <fullName evidence="1">Uncharacterized protein</fullName>
    </submittedName>
</protein>
<keyword evidence="3" id="KW-1185">Reference proteome</keyword>